<organism evidence="6 7">
    <name type="scientific">Volvox africanus</name>
    <dbReference type="NCBI Taxonomy" id="51714"/>
    <lineage>
        <taxon>Eukaryota</taxon>
        <taxon>Viridiplantae</taxon>
        <taxon>Chlorophyta</taxon>
        <taxon>core chlorophytes</taxon>
        <taxon>Chlorophyceae</taxon>
        <taxon>CS clade</taxon>
        <taxon>Chlamydomonadales</taxon>
        <taxon>Volvocaceae</taxon>
        <taxon>Volvox</taxon>
    </lineage>
</organism>
<dbReference type="CDD" id="cd00990">
    <property type="entry name" value="cpPDZ_AtDEGP1-like"/>
    <property type="match status" value="1"/>
</dbReference>
<dbReference type="Gene3D" id="2.40.10.10">
    <property type="entry name" value="Trypsin-like serine proteases"/>
    <property type="match status" value="2"/>
</dbReference>
<keyword evidence="2" id="KW-0645">Protease</keyword>
<evidence type="ECO:0000256" key="3">
    <source>
        <dbReference type="ARBA" id="ARBA00022801"/>
    </source>
</evidence>
<dbReference type="InterPro" id="IPR001940">
    <property type="entry name" value="Peptidase_S1C"/>
</dbReference>
<dbReference type="SMART" id="SM00228">
    <property type="entry name" value="PDZ"/>
    <property type="match status" value="1"/>
</dbReference>
<feature type="compositionally biased region" description="Low complexity" evidence="4">
    <location>
        <begin position="294"/>
        <end position="314"/>
    </location>
</feature>
<evidence type="ECO:0000256" key="4">
    <source>
        <dbReference type="SAM" id="MobiDB-lite"/>
    </source>
</evidence>
<comment type="similarity">
    <text evidence="1">Belongs to the peptidase S1C family.</text>
</comment>
<dbReference type="InterPro" id="IPR051201">
    <property type="entry name" value="Chloro_Bact_Ser_Proteases"/>
</dbReference>
<dbReference type="EMBL" id="BNCO01000081">
    <property type="protein sequence ID" value="GIL66100.1"/>
    <property type="molecule type" value="Genomic_DNA"/>
</dbReference>
<accession>A0A8J4F8X4</accession>
<evidence type="ECO:0000313" key="6">
    <source>
        <dbReference type="EMBL" id="GIL66100.1"/>
    </source>
</evidence>
<dbReference type="InterPro" id="IPR009003">
    <property type="entry name" value="Peptidase_S1_PA"/>
</dbReference>
<feature type="region of interest" description="Disordered" evidence="4">
    <location>
        <begin position="257"/>
        <end position="316"/>
    </location>
</feature>
<dbReference type="Proteomes" id="UP000747399">
    <property type="component" value="Unassembled WGS sequence"/>
</dbReference>
<proteinExistence type="inferred from homology"/>
<dbReference type="InterPro" id="IPR036034">
    <property type="entry name" value="PDZ_sf"/>
</dbReference>
<dbReference type="GO" id="GO:0004252">
    <property type="term" value="F:serine-type endopeptidase activity"/>
    <property type="evidence" value="ECO:0007669"/>
    <property type="project" value="InterPro"/>
</dbReference>
<dbReference type="AlphaFoldDB" id="A0A8J4F8X4"/>
<dbReference type="GO" id="GO:0006508">
    <property type="term" value="P:proteolysis"/>
    <property type="evidence" value="ECO:0007669"/>
    <property type="project" value="UniProtKB-KW"/>
</dbReference>
<keyword evidence="3" id="KW-0378">Hydrolase</keyword>
<dbReference type="InterPro" id="IPR001478">
    <property type="entry name" value="PDZ"/>
</dbReference>
<comment type="caution">
    <text evidence="6">The sequence shown here is derived from an EMBL/GenBank/DDBJ whole genome shotgun (WGS) entry which is preliminary data.</text>
</comment>
<dbReference type="InterPro" id="IPR039382">
    <property type="entry name" value="DEGP1/8_PDZ_dom"/>
</dbReference>
<gene>
    <name evidence="6" type="ORF">Vafri_19704</name>
</gene>
<dbReference type="PANTHER" id="PTHR43343:SF2">
    <property type="entry name" value="PDZ DOMAIN-CONTAINING PROTEIN"/>
    <property type="match status" value="1"/>
</dbReference>
<name>A0A8J4F8X4_9CHLO</name>
<reference evidence="6" key="1">
    <citation type="journal article" date="2021" name="Proc. Natl. Acad. Sci. U.S.A.">
        <title>Three genomes in the algal genus Volvox reveal the fate of a haploid sex-determining region after a transition to homothallism.</title>
        <authorList>
            <person name="Yamamoto K."/>
            <person name="Hamaji T."/>
            <person name="Kawai-Toyooka H."/>
            <person name="Matsuzaki R."/>
            <person name="Takahashi F."/>
            <person name="Nishimura Y."/>
            <person name="Kawachi M."/>
            <person name="Noguchi H."/>
            <person name="Minakuchi Y."/>
            <person name="Umen J.G."/>
            <person name="Toyoda A."/>
            <person name="Nozaki H."/>
        </authorList>
    </citation>
    <scope>NUCLEOTIDE SEQUENCE</scope>
    <source>
        <strain evidence="6">NIES-3780</strain>
    </source>
</reference>
<evidence type="ECO:0000313" key="7">
    <source>
        <dbReference type="Proteomes" id="UP000747399"/>
    </source>
</evidence>
<dbReference type="PANTHER" id="PTHR43343">
    <property type="entry name" value="PEPTIDASE S12"/>
    <property type="match status" value="1"/>
</dbReference>
<protein>
    <recommendedName>
        <fullName evidence="5">PDZ domain-containing protein</fullName>
    </recommendedName>
</protein>
<dbReference type="Gene3D" id="2.30.42.10">
    <property type="match status" value="1"/>
</dbReference>
<evidence type="ECO:0000256" key="1">
    <source>
        <dbReference type="ARBA" id="ARBA00010541"/>
    </source>
</evidence>
<keyword evidence="7" id="KW-1185">Reference proteome</keyword>
<evidence type="ECO:0000256" key="2">
    <source>
        <dbReference type="ARBA" id="ARBA00022670"/>
    </source>
</evidence>
<dbReference type="SUPFAM" id="SSF50156">
    <property type="entry name" value="PDZ domain-like"/>
    <property type="match status" value="1"/>
</dbReference>
<dbReference type="InterPro" id="IPR043504">
    <property type="entry name" value="Peptidase_S1_PA_chymotrypsin"/>
</dbReference>
<dbReference type="SUPFAM" id="SSF50494">
    <property type="entry name" value="Trypsin-like serine proteases"/>
    <property type="match status" value="1"/>
</dbReference>
<sequence>MNLDQRIRTATIGKTTQLCMHSYVWRSFHRHNGPLTIGRLRQYPREAAPAELDLTCKSIKSNSSLNVTNLRVSSEGSRELSRLSWPRNPSNLSAWSIVTCAISHLWRALCQCGTAAVRMVAVALVFCIVNLLPRPASAAAAAAGSPRVMLNTAVFTSEPSSGGGGASRVAMVRGSSSRTDSRCPYSTSSTPSLALASTTAYNRSECGHHVAGSGCRTSAMPLADLAVSTAGFISGATAGPSGRLTSSATGLTAALSTSRGDLQTASSSSSGRGAGHGPAQAGLELNAPGVNMASTTTSNGSGATNSSGVTNGSGATNGSGGGVISAAPLPHAGDSGLAVNTETVAFAQQLGLGVGEAAVIRLFERHRASVVNISGMRAMQTFTTLDLGKMPYGQGSGFLWGDKGHVVTCYHLVKGAAEVKVTLYDNTSYTAKVLGYDAAKNVAVLKLSVPKSKLRELQPVTLGPAAGLRVGQSVYGIGNPWGLGHTLSQGLVSGLGLELSGGLFPIKGVILVDSAPDPGANGGVLMDSKGMVVGMLVSPLASSGTGCGGGGRAFAVPIDAIRGLINQILAYGRTVRPALGITMAPAQVIERVGLEGVLVLEVPPGSPAHAAGLRPTHRDIFGDLVLGDVVVGLDGKAVRSSADVYDILDDHRVGDRVKLDVVRDGKQTSLTVTLGERLLGAVEE</sequence>
<dbReference type="Pfam" id="PF13180">
    <property type="entry name" value="PDZ_2"/>
    <property type="match status" value="1"/>
</dbReference>
<dbReference type="Pfam" id="PF13365">
    <property type="entry name" value="Trypsin_2"/>
    <property type="match status" value="1"/>
</dbReference>
<dbReference type="PRINTS" id="PR00834">
    <property type="entry name" value="PROTEASES2C"/>
</dbReference>
<feature type="domain" description="PDZ" evidence="5">
    <location>
        <begin position="568"/>
        <end position="665"/>
    </location>
</feature>
<evidence type="ECO:0000259" key="5">
    <source>
        <dbReference type="PROSITE" id="PS50106"/>
    </source>
</evidence>
<dbReference type="PROSITE" id="PS50106">
    <property type="entry name" value="PDZ"/>
    <property type="match status" value="1"/>
</dbReference>